<evidence type="ECO:0000313" key="1">
    <source>
        <dbReference type="EMBL" id="NHK99518.1"/>
    </source>
</evidence>
<evidence type="ECO:0000313" key="2">
    <source>
        <dbReference type="Proteomes" id="UP000802098"/>
    </source>
</evidence>
<comment type="caution">
    <text evidence="1">The sequence shown here is derived from an EMBL/GenBank/DDBJ whole genome shotgun (WGS) entry which is preliminary data.</text>
</comment>
<keyword evidence="2" id="KW-1185">Reference proteome</keyword>
<name>A0ABX0HWZ0_9BURK</name>
<evidence type="ECO:0008006" key="3">
    <source>
        <dbReference type="Google" id="ProtNLM"/>
    </source>
</evidence>
<dbReference type="InterPro" id="IPR023137">
    <property type="entry name" value="BrxA_sf"/>
</dbReference>
<organism evidence="1 2">
    <name type="scientific">Rubrivivax benzoatilyticus</name>
    <dbReference type="NCBI Taxonomy" id="316997"/>
    <lineage>
        <taxon>Bacteria</taxon>
        <taxon>Pseudomonadati</taxon>
        <taxon>Pseudomonadota</taxon>
        <taxon>Betaproteobacteria</taxon>
        <taxon>Burkholderiales</taxon>
        <taxon>Sphaerotilaceae</taxon>
        <taxon>Rubrivivax</taxon>
    </lineage>
</organism>
<dbReference type="EMBL" id="JAAOCD010000006">
    <property type="protein sequence ID" value="NHK99518.1"/>
    <property type="molecule type" value="Genomic_DNA"/>
</dbReference>
<protein>
    <recommendedName>
        <fullName evidence="3">DUF1819 family protein</fullName>
    </recommendedName>
</protein>
<proteinExistence type="predicted"/>
<sequence length="267" mass="29379">MVTSTKNDGLQALGFRFGLNGPHAARTMMLTDLRQLLAHTERDATRADYARAVVEENALGKPTRKARQLALRHLVTLYGLNPANPIFRALRRLWPLDEGAQPLLALAVALARDPLLRVTMPFILARSVGTPMPREAVESFLASACPDRFSASSLKSFAQNVAGTWTSAGFLQGHSRKTRSQVHARPEAVALLLFLGYLEGRTGQRLFSSEWTNLINGSPDELEALANSASHRGLLVFMNAGGVKEVRFPGYLTPEEERIRQEVSHVV</sequence>
<gene>
    <name evidence="1" type="ORF">G7087_14115</name>
</gene>
<reference evidence="1 2" key="1">
    <citation type="submission" date="2020-03" db="EMBL/GenBank/DDBJ databases">
        <title>Rubrivivax benzoatilyticus JA2 (sequenced after 10 years sub-culturing).</title>
        <authorList>
            <person name="Gupta D."/>
            <person name="Chintalapati S."/>
            <person name="Chintalapati V.R."/>
        </authorList>
    </citation>
    <scope>NUCLEOTIDE SEQUENCE [LARGE SCALE GENOMIC DNA]</scope>
    <source>
        <strain evidence="1 2">JA2-Mal</strain>
    </source>
</reference>
<accession>A0ABX0HWZ0</accession>
<dbReference type="Proteomes" id="UP000802098">
    <property type="component" value="Unassembled WGS sequence"/>
</dbReference>
<dbReference type="Gene3D" id="1.10.3540.10">
    <property type="entry name" value="uncharacterized protein from magnetospirillum magneticum domain"/>
    <property type="match status" value="1"/>
</dbReference>